<keyword evidence="5" id="KW-1185">Reference proteome</keyword>
<evidence type="ECO:0000259" key="3">
    <source>
        <dbReference type="PROSITE" id="PS50977"/>
    </source>
</evidence>
<reference evidence="4 5" key="1">
    <citation type="submission" date="2020-07" db="EMBL/GenBank/DDBJ databases">
        <title>Sequencing the genomes of 1000 actinobacteria strains.</title>
        <authorList>
            <person name="Klenk H.-P."/>
        </authorList>
    </citation>
    <scope>NUCLEOTIDE SEQUENCE [LARGE SCALE GENOMIC DNA]</scope>
    <source>
        <strain evidence="4 5">DSM 42178</strain>
    </source>
</reference>
<feature type="domain" description="HTH tetR-type" evidence="3">
    <location>
        <begin position="7"/>
        <end position="67"/>
    </location>
</feature>
<evidence type="ECO:0000256" key="1">
    <source>
        <dbReference type="ARBA" id="ARBA00023125"/>
    </source>
</evidence>
<evidence type="ECO:0000313" key="4">
    <source>
        <dbReference type="EMBL" id="NYI04661.1"/>
    </source>
</evidence>
<dbReference type="Pfam" id="PF17940">
    <property type="entry name" value="TetR_C_31"/>
    <property type="match status" value="1"/>
</dbReference>
<dbReference type="GO" id="GO:0000976">
    <property type="term" value="F:transcription cis-regulatory region binding"/>
    <property type="evidence" value="ECO:0007669"/>
    <property type="project" value="TreeGrafter"/>
</dbReference>
<dbReference type="Gene3D" id="1.10.357.10">
    <property type="entry name" value="Tetracycline Repressor, domain 2"/>
    <property type="match status" value="1"/>
</dbReference>
<gene>
    <name evidence="4" type="ORF">FHU37_001604</name>
</gene>
<dbReference type="GO" id="GO:0003700">
    <property type="term" value="F:DNA-binding transcription factor activity"/>
    <property type="evidence" value="ECO:0007669"/>
    <property type="project" value="TreeGrafter"/>
</dbReference>
<protein>
    <submittedName>
        <fullName evidence="4">DNA-binding transcriptional regulator YbjK</fullName>
    </submittedName>
</protein>
<dbReference type="InterPro" id="IPR009057">
    <property type="entry name" value="Homeodomain-like_sf"/>
</dbReference>
<name>A0A853A1I7_9ACTN</name>
<dbReference type="AlphaFoldDB" id="A0A853A1I7"/>
<dbReference type="InterPro" id="IPR041583">
    <property type="entry name" value="TetR_C_31"/>
</dbReference>
<dbReference type="PROSITE" id="PS50977">
    <property type="entry name" value="HTH_TETR_2"/>
    <property type="match status" value="1"/>
</dbReference>
<evidence type="ECO:0000313" key="5">
    <source>
        <dbReference type="Proteomes" id="UP000567795"/>
    </source>
</evidence>
<comment type="caution">
    <text evidence="4">The sequence shown here is derived from an EMBL/GenBank/DDBJ whole genome shotgun (WGS) entry which is preliminary data.</text>
</comment>
<dbReference type="PANTHER" id="PTHR30055:SF231">
    <property type="entry name" value="TRANSCRIPTIONAL REGULATORY PROTEIN (PROBABLY DEOR-FAMILY)-RELATED"/>
    <property type="match status" value="1"/>
</dbReference>
<evidence type="ECO:0000256" key="2">
    <source>
        <dbReference type="PROSITE-ProRule" id="PRU00335"/>
    </source>
</evidence>
<keyword evidence="1 2" id="KW-0238">DNA-binding</keyword>
<accession>A0A853A1I7</accession>
<proteinExistence type="predicted"/>
<dbReference type="Proteomes" id="UP000567795">
    <property type="component" value="Unassembled WGS sequence"/>
</dbReference>
<dbReference type="EMBL" id="JACBZD010000001">
    <property type="protein sequence ID" value="NYI04661.1"/>
    <property type="molecule type" value="Genomic_DNA"/>
</dbReference>
<dbReference type="SUPFAM" id="SSF46689">
    <property type="entry name" value="Homeodomain-like"/>
    <property type="match status" value="1"/>
</dbReference>
<dbReference type="InterPro" id="IPR001647">
    <property type="entry name" value="HTH_TetR"/>
</dbReference>
<dbReference type="Pfam" id="PF00440">
    <property type="entry name" value="TetR_N"/>
    <property type="match status" value="1"/>
</dbReference>
<organism evidence="4 5">
    <name type="scientific">Allostreptomyces psammosilenae</name>
    <dbReference type="NCBI Taxonomy" id="1892865"/>
    <lineage>
        <taxon>Bacteria</taxon>
        <taxon>Bacillati</taxon>
        <taxon>Actinomycetota</taxon>
        <taxon>Actinomycetes</taxon>
        <taxon>Kitasatosporales</taxon>
        <taxon>Streptomycetaceae</taxon>
        <taxon>Allostreptomyces</taxon>
    </lineage>
</organism>
<dbReference type="InterPro" id="IPR050109">
    <property type="entry name" value="HTH-type_TetR-like_transc_reg"/>
</dbReference>
<feature type="DNA-binding region" description="H-T-H motif" evidence="2">
    <location>
        <begin position="30"/>
        <end position="49"/>
    </location>
</feature>
<dbReference type="PANTHER" id="PTHR30055">
    <property type="entry name" value="HTH-TYPE TRANSCRIPTIONAL REGULATOR RUTR"/>
    <property type="match status" value="1"/>
</dbReference>
<sequence>MAPPPNLRRRRALADGAIEVLARDGVHGLSHRAVDEAAGVPAGTASNYFRSRDALLQAVTERILELHRADMEASTAVFPGPVDRDGLAALLAASLEHCATVHRSRYLAACALTLEAARRPALQRALDAMQARAVDYALAHHRLVGLATTREDVETLTTMFSGALFTLLTGTAGPDIGTAARTLARALVDGIRSAVPLAAVGTEQRPGAGGPRSAAS</sequence>
<dbReference type="RefSeq" id="WP_179813527.1">
    <property type="nucleotide sequence ID" value="NZ_JACBZD010000001.1"/>
</dbReference>